<evidence type="ECO:0000313" key="1">
    <source>
        <dbReference type="Ensembl" id="ENSANAP00000015040.1"/>
    </source>
</evidence>
<reference evidence="1" key="1">
    <citation type="submission" date="2025-08" db="UniProtKB">
        <authorList>
            <consortium name="Ensembl"/>
        </authorList>
    </citation>
    <scope>IDENTIFICATION</scope>
</reference>
<protein>
    <submittedName>
        <fullName evidence="1">Uncharacterized protein</fullName>
    </submittedName>
</protein>
<accession>A0A2K5D273</accession>
<dbReference type="Ensembl" id="ENSANAT00000032876.1">
    <property type="protein sequence ID" value="ENSANAP00000015040.1"/>
    <property type="gene ID" value="ENSANAG00000025415.1"/>
</dbReference>
<organism evidence="1 2">
    <name type="scientific">Aotus nancymaae</name>
    <name type="common">Ma's night monkey</name>
    <dbReference type="NCBI Taxonomy" id="37293"/>
    <lineage>
        <taxon>Eukaryota</taxon>
        <taxon>Metazoa</taxon>
        <taxon>Chordata</taxon>
        <taxon>Craniata</taxon>
        <taxon>Vertebrata</taxon>
        <taxon>Euteleostomi</taxon>
        <taxon>Mammalia</taxon>
        <taxon>Eutheria</taxon>
        <taxon>Euarchontoglires</taxon>
        <taxon>Primates</taxon>
        <taxon>Haplorrhini</taxon>
        <taxon>Platyrrhini</taxon>
        <taxon>Aotidae</taxon>
        <taxon>Aotus</taxon>
    </lineage>
</organism>
<sequence length="100" mass="10515">MGKKISMGTNMPGMGFYLPNRSQASGLGFCEMASAPVLSPVPYIPSLLISGELFSDSGRGRGGVKGSIYSQVMDFQYSIFITNIPLFLEATGVLSVVGNG</sequence>
<keyword evidence="2" id="KW-1185">Reference proteome</keyword>
<proteinExistence type="predicted"/>
<name>A0A2K5D273_AOTNA</name>
<reference evidence="1" key="2">
    <citation type="submission" date="2025-09" db="UniProtKB">
        <authorList>
            <consortium name="Ensembl"/>
        </authorList>
    </citation>
    <scope>IDENTIFICATION</scope>
</reference>
<dbReference type="Proteomes" id="UP000233020">
    <property type="component" value="Unplaced"/>
</dbReference>
<dbReference type="OMA" id="GFYLPNR"/>
<evidence type="ECO:0000313" key="2">
    <source>
        <dbReference type="Proteomes" id="UP000233020"/>
    </source>
</evidence>
<dbReference type="AlphaFoldDB" id="A0A2K5D273"/>
<dbReference type="GeneTree" id="ENSGT00910000146873"/>